<name>A0ABW5AEI6_9BRAD</name>
<dbReference type="RefSeq" id="WP_378476524.1">
    <property type="nucleotide sequence ID" value="NZ_JBHUIW010000003.1"/>
</dbReference>
<comment type="caution">
    <text evidence="2">The sequence shown here is derived from an EMBL/GenBank/DDBJ whole genome shotgun (WGS) entry which is preliminary data.</text>
</comment>
<dbReference type="PANTHER" id="PTHR36454:SF1">
    <property type="entry name" value="DUF1015 DOMAIN-CONTAINING PROTEIN"/>
    <property type="match status" value="1"/>
</dbReference>
<organism evidence="2 3">
    <name type="scientific">Rhodoplanes azumiensis</name>
    <dbReference type="NCBI Taxonomy" id="1897628"/>
    <lineage>
        <taxon>Bacteria</taxon>
        <taxon>Pseudomonadati</taxon>
        <taxon>Pseudomonadota</taxon>
        <taxon>Alphaproteobacteria</taxon>
        <taxon>Hyphomicrobiales</taxon>
        <taxon>Nitrobacteraceae</taxon>
        <taxon>Rhodoplanes</taxon>
    </lineage>
</organism>
<keyword evidence="3" id="KW-1185">Reference proteome</keyword>
<dbReference type="PANTHER" id="PTHR36454">
    <property type="entry name" value="LMO2823 PROTEIN"/>
    <property type="match status" value="1"/>
</dbReference>
<protein>
    <submittedName>
        <fullName evidence="2">DUF1015 domain-containing protein</fullName>
    </submittedName>
</protein>
<evidence type="ECO:0000313" key="2">
    <source>
        <dbReference type="EMBL" id="MFD2181338.1"/>
    </source>
</evidence>
<dbReference type="PIRSF" id="PIRSF033563">
    <property type="entry name" value="UCP033563"/>
    <property type="match status" value="1"/>
</dbReference>
<evidence type="ECO:0000313" key="3">
    <source>
        <dbReference type="Proteomes" id="UP001597314"/>
    </source>
</evidence>
<accession>A0ABW5AEI6</accession>
<gene>
    <name evidence="2" type="ORF">ACFSOX_04175</name>
</gene>
<reference evidence="3" key="1">
    <citation type="journal article" date="2019" name="Int. J. Syst. Evol. Microbiol.">
        <title>The Global Catalogue of Microorganisms (GCM) 10K type strain sequencing project: providing services to taxonomists for standard genome sequencing and annotation.</title>
        <authorList>
            <consortium name="The Broad Institute Genomics Platform"/>
            <consortium name="The Broad Institute Genome Sequencing Center for Infectious Disease"/>
            <person name="Wu L."/>
            <person name="Ma J."/>
        </authorList>
    </citation>
    <scope>NUCLEOTIDE SEQUENCE [LARGE SCALE GENOMIC DNA]</scope>
    <source>
        <strain evidence="3">CGMCC 1.6774</strain>
    </source>
</reference>
<evidence type="ECO:0000256" key="1">
    <source>
        <dbReference type="SAM" id="MobiDB-lite"/>
    </source>
</evidence>
<dbReference type="Proteomes" id="UP001597314">
    <property type="component" value="Unassembled WGS sequence"/>
</dbReference>
<dbReference type="EMBL" id="JBHUIW010000003">
    <property type="protein sequence ID" value="MFD2181338.1"/>
    <property type="molecule type" value="Genomic_DNA"/>
</dbReference>
<proteinExistence type="predicted"/>
<dbReference type="InterPro" id="IPR008323">
    <property type="entry name" value="UCP033563"/>
</dbReference>
<dbReference type="Pfam" id="PF06245">
    <property type="entry name" value="DUF1015"/>
    <property type="match status" value="1"/>
</dbReference>
<sequence length="418" mass="45386">MPLVQPFRALRPAPGRAAEVLAPPYDVLSSDEARTRAAGKPWSFLHISKPEIDLDPGIDPYAPAVYAKARENLDRMIEEGVLIRDDLPGYYVYRLTWRDRVQTGLAVTASVADYDTNRIRKHELTTPAKEDDRVRQIEAVGAQTGPVMLAYRDCASLDALLAQITQTERAVDVTADDGVRHEMWVVAGPATVAQLTRTIDALPNLYIADGHHRSAAASRVAAARGGPAAPGSAGSSSGAGSHGRFLAVMFPDHQMTILDYNRLMKDLNGRSPAELLAALGERFDVTLSDGPVRPAARHEFGLFVDGTWYALALHPERVPADDPVGRLPITLLTKNAIEPLFGITDQRRDKRIDFVGGGRGVEELARRVQAGDAAAAFSLYPTQMVDLMAVADAGEIMPPKSTWFEPKLADGMVSHVLD</sequence>
<feature type="region of interest" description="Disordered" evidence="1">
    <location>
        <begin position="218"/>
        <end position="239"/>
    </location>
</feature>